<keyword evidence="7" id="KW-0812">Transmembrane</keyword>
<dbReference type="Gene3D" id="3.30.565.10">
    <property type="entry name" value="Histidine kinase-like ATPase, C-terminal domain"/>
    <property type="match status" value="1"/>
</dbReference>
<dbReference type="Pfam" id="PF07730">
    <property type="entry name" value="HisKA_3"/>
    <property type="match status" value="1"/>
</dbReference>
<comment type="caution">
    <text evidence="10">The sequence shown here is derived from an EMBL/GenBank/DDBJ whole genome shotgun (WGS) entry which is preliminary data.</text>
</comment>
<dbReference type="InterPro" id="IPR011712">
    <property type="entry name" value="Sig_transdc_His_kin_sub3_dim/P"/>
</dbReference>
<keyword evidence="11" id="KW-1185">Reference proteome</keyword>
<dbReference type="PANTHER" id="PTHR24421">
    <property type="entry name" value="NITRATE/NITRITE SENSOR PROTEIN NARX-RELATED"/>
    <property type="match status" value="1"/>
</dbReference>
<feature type="transmembrane region" description="Helical" evidence="7">
    <location>
        <begin position="35"/>
        <end position="53"/>
    </location>
</feature>
<accession>A0ABS5B5H0</accession>
<dbReference type="Pfam" id="PF02518">
    <property type="entry name" value="HATPase_c"/>
    <property type="match status" value="1"/>
</dbReference>
<keyword evidence="7" id="KW-1133">Transmembrane helix</keyword>
<evidence type="ECO:0000259" key="9">
    <source>
        <dbReference type="Pfam" id="PF07730"/>
    </source>
</evidence>
<keyword evidence="3" id="KW-0808">Transferase</keyword>
<evidence type="ECO:0000256" key="3">
    <source>
        <dbReference type="ARBA" id="ARBA00022679"/>
    </source>
</evidence>
<evidence type="ECO:0000313" key="10">
    <source>
        <dbReference type="EMBL" id="MBP2624070.1"/>
    </source>
</evidence>
<keyword evidence="4 10" id="KW-0418">Kinase</keyword>
<feature type="domain" description="Histidine kinase/HSP90-like ATPase" evidence="8">
    <location>
        <begin position="277"/>
        <end position="346"/>
    </location>
</feature>
<gene>
    <name evidence="10" type="ORF">C4K46_08995</name>
</gene>
<dbReference type="CDD" id="cd16917">
    <property type="entry name" value="HATPase_UhpB-NarQ-NarX-like"/>
    <property type="match status" value="1"/>
</dbReference>
<evidence type="ECO:0000313" key="11">
    <source>
        <dbReference type="Proteomes" id="UP001519296"/>
    </source>
</evidence>
<evidence type="ECO:0000256" key="4">
    <source>
        <dbReference type="ARBA" id="ARBA00022777"/>
    </source>
</evidence>
<evidence type="ECO:0000256" key="7">
    <source>
        <dbReference type="SAM" id="Phobius"/>
    </source>
</evidence>
<proteinExistence type="predicted"/>
<dbReference type="InterPro" id="IPR003594">
    <property type="entry name" value="HATPase_dom"/>
</dbReference>
<feature type="domain" description="Signal transduction histidine kinase subgroup 3 dimerisation and phosphoacceptor" evidence="9">
    <location>
        <begin position="175"/>
        <end position="242"/>
    </location>
</feature>
<feature type="coiled-coil region" evidence="6">
    <location>
        <begin position="153"/>
        <end position="220"/>
    </location>
</feature>
<dbReference type="RefSeq" id="WP_209628702.1">
    <property type="nucleotide sequence ID" value="NZ_PRDG01000005.1"/>
</dbReference>
<dbReference type="EMBL" id="PRDG01000005">
    <property type="protein sequence ID" value="MBP2624070.1"/>
    <property type="molecule type" value="Genomic_DNA"/>
</dbReference>
<feature type="transmembrane region" description="Helical" evidence="7">
    <location>
        <begin position="59"/>
        <end position="92"/>
    </location>
</feature>
<organism evidence="10 11">
    <name type="scientific">Streptococcus oricebi</name>
    <dbReference type="NCBI Taxonomy" id="1547447"/>
    <lineage>
        <taxon>Bacteria</taxon>
        <taxon>Bacillati</taxon>
        <taxon>Bacillota</taxon>
        <taxon>Bacilli</taxon>
        <taxon>Lactobacillales</taxon>
        <taxon>Streptococcaceae</taxon>
        <taxon>Streptococcus</taxon>
    </lineage>
</organism>
<dbReference type="Proteomes" id="UP001519296">
    <property type="component" value="Unassembled WGS sequence"/>
</dbReference>
<evidence type="ECO:0000256" key="2">
    <source>
        <dbReference type="ARBA" id="ARBA00012438"/>
    </source>
</evidence>
<evidence type="ECO:0000256" key="1">
    <source>
        <dbReference type="ARBA" id="ARBA00000085"/>
    </source>
</evidence>
<dbReference type="Gene3D" id="1.20.5.1930">
    <property type="match status" value="1"/>
</dbReference>
<dbReference type="InterPro" id="IPR050482">
    <property type="entry name" value="Sensor_HK_TwoCompSys"/>
</dbReference>
<dbReference type="GO" id="GO:0016301">
    <property type="term" value="F:kinase activity"/>
    <property type="evidence" value="ECO:0007669"/>
    <property type="project" value="UniProtKB-KW"/>
</dbReference>
<feature type="transmembrane region" description="Helical" evidence="7">
    <location>
        <begin position="12"/>
        <end position="28"/>
    </location>
</feature>
<dbReference type="PANTHER" id="PTHR24421:SF63">
    <property type="entry name" value="SENSOR HISTIDINE KINASE DESK"/>
    <property type="match status" value="1"/>
</dbReference>
<dbReference type="SUPFAM" id="SSF55874">
    <property type="entry name" value="ATPase domain of HSP90 chaperone/DNA topoisomerase II/histidine kinase"/>
    <property type="match status" value="1"/>
</dbReference>
<keyword evidence="7" id="KW-0472">Membrane</keyword>
<feature type="transmembrane region" description="Helical" evidence="7">
    <location>
        <begin position="104"/>
        <end position="123"/>
    </location>
</feature>
<keyword evidence="5" id="KW-0902">Two-component regulatory system</keyword>
<keyword evidence="6" id="KW-0175">Coiled coil</keyword>
<feature type="transmembrane region" description="Helical" evidence="7">
    <location>
        <begin position="129"/>
        <end position="147"/>
    </location>
</feature>
<evidence type="ECO:0000256" key="5">
    <source>
        <dbReference type="ARBA" id="ARBA00023012"/>
    </source>
</evidence>
<evidence type="ECO:0000256" key="6">
    <source>
        <dbReference type="SAM" id="Coils"/>
    </source>
</evidence>
<dbReference type="InterPro" id="IPR036890">
    <property type="entry name" value="HATPase_C_sf"/>
</dbReference>
<dbReference type="EC" id="2.7.13.3" evidence="2"/>
<protein>
    <recommendedName>
        <fullName evidence="2">histidine kinase</fullName>
        <ecNumber evidence="2">2.7.13.3</ecNumber>
    </recommendedName>
</protein>
<evidence type="ECO:0000259" key="8">
    <source>
        <dbReference type="Pfam" id="PF02518"/>
    </source>
</evidence>
<name>A0ABS5B5H0_9STRE</name>
<comment type="catalytic activity">
    <reaction evidence="1">
        <text>ATP + protein L-histidine = ADP + protein N-phospho-L-histidine.</text>
        <dbReference type="EC" id="2.7.13.3"/>
    </reaction>
</comment>
<reference evidence="10 11" key="1">
    <citation type="submission" date="2018-02" db="EMBL/GenBank/DDBJ databases">
        <title>Draft genome sequence of Streptococcus oricebi CCUG 70868T type strain.</title>
        <authorList>
            <person name="Mendez V."/>
            <person name="Salva-Serra F."/>
            <person name="Jaen-Luchoro D."/>
            <person name="Gonzales-Siles L."/>
            <person name="Karlsson R."/>
            <person name="Engstrom-Jakobsson H."/>
            <person name="Busquets A."/>
            <person name="Gomila M."/>
            <person name="Pineiro-Iglesias B."/>
            <person name="Bennasar-Figueras A."/>
            <person name="Seeger M."/>
            <person name="Moore E."/>
        </authorList>
    </citation>
    <scope>NUCLEOTIDE SEQUENCE [LARGE SCALE GENOMIC DNA]</scope>
    <source>
        <strain evidence="10 11">CCUG 70868</strain>
    </source>
</reference>
<sequence>MWQTLREIHFMFYVALVFILFPVVGVLTGEYSPLLLVWTAIFVWAYLSILVVEDNGKQWGFWFLLCVYIVYASLALNLGFTWYLFYLSNILIYRLHEHRLASPLFLSFFMVEFLIILGAVFVYEQSWEFYANLLIPLLFQNIIVLGLRRLQMIEDLKVERMRQNEKINLLLAESERNRIGRDLHDSLGHTFAMLSLKTELAQQFLQLKDLEELGKELEEIHEISRKSMVDVRRIVDNLKTRTLEEELATIEKMLEMTGVEVELTNELNVASLPKQVQINLSMILLELATNIIKHANARHCSIHLWSEAACVLLDVEDDGVGFKEVTGRELHSIRERLSGLDGQIDILSSAQPTLIRLTLPLKGGER</sequence>